<dbReference type="InterPro" id="IPR011990">
    <property type="entry name" value="TPR-like_helical_dom_sf"/>
</dbReference>
<dbReference type="STRING" id="327505.A0A2H3G8E1"/>
<sequence length="1001" mass="111813">MMADDLAEGLTLEELEVAIASLRNSLESMSRDDADFYSTTTLLAHALRKLYLLSRPHEGLSALEESITILQQAIDSSSVGDGRRAEWLISLALGLSLRCDATESESDAIEASRVAYGAVDAVEKDDPSYATILQSACHFIGKKAIRLHDEDDLDKMFEMHKSILAVTPVDHPKLKSRLQSYDDTMFKLYLSFGQKDALEEAIRASEYIINIPDQSSEEHARNVWILAQRLVQRYLRTGTSADLDDSIRACQQAVDDTPISSKNRQRRLQSLCDRLGEKYSQTLEEADFQAAKVVVDQILNHLPMKPRSRARSLGNIGIILSLRYRQTGHDDHFQQAIRVASEAVDLTADGEIGRAVRLNNLGGVYAEAYHKTGNKERLEEAIRIGRDALTALHDGHPDKALRHFNLADRLQLRYLESELTDDLEEAISLYRLVLNQFSAPMFLRVQAGYSMMQSCVWNRDWNEAYKAGSQTIDHLSLFRPLSLQNTDMQREVSKLLGLGTETASLALEVGKSAATALEFLEMARGVMASSINVLRADIKDLERDFPELAGRYKHLRDQLDTGSVPKSDFALGDEVWENEMSQRYDTGEQISALLEEIRSKPGFENFSRPEDEERMRSAAALGPVIVVNVGPLACDAIIIQQDGFSAIPLPRLDKNDIDSKYQSLGRGSLKVLEWLWDVVAEPILTALGFTEPPHSGEMKRVWWVLTGSLSTFPIHAAGRYSQRNGEAVMDRVMSSYATSVSAIVQSRRTAPVSHNEALLVSAGETPGHRRLAFADKEISVLRDICREMKLHPMEPEPIRDDVLSHLRRCKVFHFAGHGCTDTADPSKSQLYLKDWETNPLTVAILLELNLHQEGPFLAYLSACGTGQIKSQRLFDEGIHLISACQLAGFRHVIGTLWEVNDQSCVDMAAIIYEEMLRGDMSDESVCRGVHVATKAKRDQWLDDTNAANKTCDSVRDRENEVHGKEDDGGRDIISLEEDDDQGLPGVGNGPLHWVPYVHFDA</sequence>
<name>A0A2H3G8E1_FUSOX</name>
<feature type="region of interest" description="Disordered" evidence="1">
    <location>
        <begin position="956"/>
        <end position="987"/>
    </location>
</feature>
<comment type="caution">
    <text evidence="3">The sequence shown here is derived from an EMBL/GenBank/DDBJ whole genome shotgun (WGS) entry which is preliminary data.</text>
</comment>
<proteinExistence type="predicted"/>
<evidence type="ECO:0000259" key="2">
    <source>
        <dbReference type="Pfam" id="PF12770"/>
    </source>
</evidence>
<feature type="compositionally biased region" description="Basic and acidic residues" evidence="1">
    <location>
        <begin position="956"/>
        <end position="970"/>
    </location>
</feature>
<dbReference type="InterPro" id="IPR024983">
    <property type="entry name" value="CHAT_dom"/>
</dbReference>
<protein>
    <recommendedName>
        <fullName evidence="2">CHAT domain-containing protein</fullName>
    </recommendedName>
</protein>
<reference evidence="3 4" key="1">
    <citation type="journal article" date="2016" name="Environ. Microbiol.">
        <title>Effector profiles distinguish formae speciales of Fusarium oxysporum.</title>
        <authorList>
            <person name="van Dam P."/>
            <person name="Fokkens L."/>
            <person name="Schmidt S.M."/>
            <person name="Linmans J.H."/>
            <person name="Kistler H.C."/>
            <person name="Ma L.J."/>
            <person name="Rep M."/>
        </authorList>
    </citation>
    <scope>NUCLEOTIDE SEQUENCE [LARGE SCALE GENOMIC DNA]</scope>
    <source>
        <strain evidence="3 4">Forc016</strain>
    </source>
</reference>
<dbReference type="Gene3D" id="1.25.40.10">
    <property type="entry name" value="Tetratricopeptide repeat domain"/>
    <property type="match status" value="1"/>
</dbReference>
<dbReference type="Proteomes" id="UP000219602">
    <property type="component" value="Chromosome 13"/>
</dbReference>
<dbReference type="Pfam" id="PF12770">
    <property type="entry name" value="CHAT"/>
    <property type="match status" value="1"/>
</dbReference>
<reference evidence="3 4" key="2">
    <citation type="journal article" date="2017" name="Sci. Rep.">
        <title>A mobile pathogenicity chromosome in Fusarium oxysporum for infection of multiple cucurbit species.</title>
        <authorList>
            <person name="van Dam P."/>
            <person name="Fokkens L."/>
            <person name="Ayukawa Y."/>
            <person name="van der Gragt M."/>
            <person name="Ter Horst A."/>
            <person name="Brankovics B."/>
            <person name="Houterman P.M."/>
            <person name="Arie T."/>
            <person name="Rep M."/>
        </authorList>
    </citation>
    <scope>NUCLEOTIDE SEQUENCE [LARGE SCALE GENOMIC DNA]</scope>
    <source>
        <strain evidence="3 4">Forc016</strain>
    </source>
</reference>
<evidence type="ECO:0000256" key="1">
    <source>
        <dbReference type="SAM" id="MobiDB-lite"/>
    </source>
</evidence>
<dbReference type="AlphaFoldDB" id="A0A2H3G8E1"/>
<dbReference type="EMBL" id="MABQ02000011">
    <property type="protein sequence ID" value="PCD23354.1"/>
    <property type="molecule type" value="Genomic_DNA"/>
</dbReference>
<organism evidence="3 4">
    <name type="scientific">Fusarium oxysporum f. sp. radicis-cucumerinum</name>
    <dbReference type="NCBI Taxonomy" id="327505"/>
    <lineage>
        <taxon>Eukaryota</taxon>
        <taxon>Fungi</taxon>
        <taxon>Dikarya</taxon>
        <taxon>Ascomycota</taxon>
        <taxon>Pezizomycotina</taxon>
        <taxon>Sordariomycetes</taxon>
        <taxon>Hypocreomycetidae</taxon>
        <taxon>Hypocreales</taxon>
        <taxon>Nectriaceae</taxon>
        <taxon>Fusarium</taxon>
        <taxon>Fusarium oxysporum species complex</taxon>
    </lineage>
</organism>
<evidence type="ECO:0000313" key="3">
    <source>
        <dbReference type="EMBL" id="PCD23354.1"/>
    </source>
</evidence>
<gene>
    <name evidence="3" type="ORF">AU210_014877</name>
</gene>
<accession>A0A2H3G8E1</accession>
<evidence type="ECO:0000313" key="4">
    <source>
        <dbReference type="Proteomes" id="UP000219602"/>
    </source>
</evidence>
<feature type="domain" description="CHAT" evidence="2">
    <location>
        <begin position="670"/>
        <end position="958"/>
    </location>
</feature>